<feature type="transmembrane region" description="Helical" evidence="1">
    <location>
        <begin position="204"/>
        <end position="226"/>
    </location>
</feature>
<organism evidence="2 3">
    <name type="scientific">Gloeothece citriformis (strain PCC 7424)</name>
    <name type="common">Cyanothece sp. (strain PCC 7424)</name>
    <dbReference type="NCBI Taxonomy" id="65393"/>
    <lineage>
        <taxon>Bacteria</taxon>
        <taxon>Bacillati</taxon>
        <taxon>Cyanobacteriota</taxon>
        <taxon>Cyanophyceae</taxon>
        <taxon>Oscillatoriophycideae</taxon>
        <taxon>Chroococcales</taxon>
        <taxon>Aphanothecaceae</taxon>
        <taxon>Gloeothece</taxon>
        <taxon>Gloeothece citriformis</taxon>
    </lineage>
</organism>
<dbReference type="STRING" id="65393.PCC7424_0223"/>
<protein>
    <recommendedName>
        <fullName evidence="4">Glycerophosphoryl diester phosphodiesterase membrane domain-containing protein</fullName>
    </recommendedName>
</protein>
<dbReference type="AlphaFoldDB" id="B7KAL9"/>
<dbReference type="eggNOG" id="ENOG5032GZM">
    <property type="taxonomic scope" value="Bacteria"/>
</dbReference>
<evidence type="ECO:0000256" key="1">
    <source>
        <dbReference type="SAM" id="Phobius"/>
    </source>
</evidence>
<keyword evidence="1" id="KW-0812">Transmembrane</keyword>
<feature type="transmembrane region" description="Helical" evidence="1">
    <location>
        <begin position="233"/>
        <end position="253"/>
    </location>
</feature>
<accession>B7KAL9</accession>
<dbReference type="HOGENOM" id="CLU_952237_0_0_3"/>
<keyword evidence="1" id="KW-1133">Transmembrane helix</keyword>
<dbReference type="RefSeq" id="WP_012597641.1">
    <property type="nucleotide sequence ID" value="NC_011729.1"/>
</dbReference>
<dbReference type="KEGG" id="cyc:PCC7424_0223"/>
<dbReference type="OrthoDB" id="9831573at2"/>
<evidence type="ECO:0008006" key="4">
    <source>
        <dbReference type="Google" id="ProtNLM"/>
    </source>
</evidence>
<keyword evidence="3" id="KW-1185">Reference proteome</keyword>
<dbReference type="EMBL" id="CP001291">
    <property type="protein sequence ID" value="ACK68691.1"/>
    <property type="molecule type" value="Genomic_DNA"/>
</dbReference>
<feature type="transmembrane region" description="Helical" evidence="1">
    <location>
        <begin position="124"/>
        <end position="149"/>
    </location>
</feature>
<feature type="transmembrane region" description="Helical" evidence="1">
    <location>
        <begin position="64"/>
        <end position="90"/>
    </location>
</feature>
<gene>
    <name evidence="2" type="ordered locus">PCC7424_0223</name>
</gene>
<evidence type="ECO:0000313" key="2">
    <source>
        <dbReference type="EMBL" id="ACK68691.1"/>
    </source>
</evidence>
<reference evidence="3" key="1">
    <citation type="journal article" date="2011" name="MBio">
        <title>Novel metabolic attributes of the genus Cyanothece, comprising a group of unicellular nitrogen-fixing Cyanobacteria.</title>
        <authorList>
            <person name="Bandyopadhyay A."/>
            <person name="Elvitigala T."/>
            <person name="Welsh E."/>
            <person name="Stockel J."/>
            <person name="Liberton M."/>
            <person name="Min H."/>
            <person name="Sherman L.A."/>
            <person name="Pakrasi H.B."/>
        </authorList>
    </citation>
    <scope>NUCLEOTIDE SEQUENCE [LARGE SCALE GENOMIC DNA]</scope>
    <source>
        <strain evidence="3">PCC 7424</strain>
    </source>
</reference>
<dbReference type="InterPro" id="IPR046157">
    <property type="entry name" value="DUF6159"/>
</dbReference>
<keyword evidence="1" id="KW-0472">Membrane</keyword>
<feature type="transmembrane region" description="Helical" evidence="1">
    <location>
        <begin position="25"/>
        <end position="52"/>
    </location>
</feature>
<evidence type="ECO:0000313" key="3">
    <source>
        <dbReference type="Proteomes" id="UP000002384"/>
    </source>
</evidence>
<proteinExistence type="predicted"/>
<sequence>MKQSISKSWHFLLNTLAILQHKNHYLLFLIIPLILEFLIAFLGLLPLIPNIFSQTEERLKNLGIILIMYILILSVTLITNFSNAILILLLQKDLENNSISINQAIKKTGQIKFDLLIYSLVNSIIKLISLILNITINLLIGVIVLPALIQKISTKRKGVSLTLQLNMCLPIMVCEGLAYEKARHRAIQIMTQAWGKNLSETKNIGVLLLITILPLVFLIGIPILTVGIIQNKMLLIVIGWAILFVAIIVSQVFSTLCSQIYAFAAYRYIVEGKNDVYADPSIAPNAYRITQLNPTQ</sequence>
<dbReference type="Proteomes" id="UP000002384">
    <property type="component" value="Chromosome"/>
</dbReference>
<name>B7KAL9_GLOC7</name>
<dbReference type="Pfam" id="PF19656">
    <property type="entry name" value="DUF6159"/>
    <property type="match status" value="1"/>
</dbReference>